<dbReference type="STRING" id="1562970.ING2E5B_1872"/>
<dbReference type="Proteomes" id="UP000032417">
    <property type="component" value="Chromosome 1"/>
</dbReference>
<evidence type="ECO:0000256" key="11">
    <source>
        <dbReference type="ARBA" id="ARBA00023136"/>
    </source>
</evidence>
<proteinExistence type="inferred from homology"/>
<evidence type="ECO:0000313" key="14">
    <source>
        <dbReference type="EMBL" id="CEA16610.1"/>
    </source>
</evidence>
<evidence type="ECO:0000313" key="15">
    <source>
        <dbReference type="Proteomes" id="UP000032417"/>
    </source>
</evidence>
<keyword evidence="3" id="KW-0813">Transport</keyword>
<feature type="transmembrane region" description="Helical" evidence="12">
    <location>
        <begin position="20"/>
        <end position="37"/>
    </location>
</feature>
<evidence type="ECO:0000256" key="7">
    <source>
        <dbReference type="ARBA" id="ARBA00022723"/>
    </source>
</evidence>
<dbReference type="InterPro" id="IPR038266">
    <property type="entry name" value="NapC/NirT_cytc_sf"/>
</dbReference>
<keyword evidence="10" id="KW-0408">Iron</keyword>
<evidence type="ECO:0000256" key="8">
    <source>
        <dbReference type="ARBA" id="ARBA00022982"/>
    </source>
</evidence>
<evidence type="ECO:0000256" key="1">
    <source>
        <dbReference type="ARBA" id="ARBA00004236"/>
    </source>
</evidence>
<evidence type="ECO:0000256" key="2">
    <source>
        <dbReference type="ARBA" id="ARBA00007395"/>
    </source>
</evidence>
<evidence type="ECO:0000259" key="13">
    <source>
        <dbReference type="Pfam" id="PF03264"/>
    </source>
</evidence>
<evidence type="ECO:0000256" key="3">
    <source>
        <dbReference type="ARBA" id="ARBA00022448"/>
    </source>
</evidence>
<dbReference type="PANTHER" id="PTHR30333:SF1">
    <property type="entry name" value="CYTOCHROME C-TYPE PROTEIN NAPC"/>
    <property type="match status" value="1"/>
</dbReference>
<keyword evidence="15" id="KW-1185">Reference proteome</keyword>
<keyword evidence="6 12" id="KW-0812">Transmembrane</keyword>
<dbReference type="SUPFAM" id="SSF48695">
    <property type="entry name" value="Multiheme cytochromes"/>
    <property type="match status" value="1"/>
</dbReference>
<dbReference type="GO" id="GO:0009061">
    <property type="term" value="P:anaerobic respiration"/>
    <property type="evidence" value="ECO:0007669"/>
    <property type="project" value="TreeGrafter"/>
</dbReference>
<dbReference type="GO" id="GO:0009055">
    <property type="term" value="F:electron transfer activity"/>
    <property type="evidence" value="ECO:0007669"/>
    <property type="project" value="TreeGrafter"/>
</dbReference>
<gene>
    <name evidence="14" type="ORF">ING2E5B_1872</name>
</gene>
<protein>
    <submittedName>
        <fullName evidence="14">Quinol oxidase</fullName>
    </submittedName>
</protein>
<dbReference type="InterPro" id="IPR036280">
    <property type="entry name" value="Multihaem_cyt_sf"/>
</dbReference>
<dbReference type="OrthoDB" id="9782159at2"/>
<keyword evidence="9 12" id="KW-1133">Transmembrane helix</keyword>
<dbReference type="HOGENOM" id="CLU_096753_0_0_10"/>
<feature type="domain" description="NapC/NirT cytochrome c N-terminal" evidence="13">
    <location>
        <begin position="21"/>
        <end position="168"/>
    </location>
</feature>
<dbReference type="GO" id="GO:0005886">
    <property type="term" value="C:plasma membrane"/>
    <property type="evidence" value="ECO:0007669"/>
    <property type="project" value="UniProtKB-SubCell"/>
</dbReference>
<evidence type="ECO:0000256" key="6">
    <source>
        <dbReference type="ARBA" id="ARBA00022692"/>
    </source>
</evidence>
<dbReference type="InterPro" id="IPR005126">
    <property type="entry name" value="NapC/NirT_cyt_c_N"/>
</dbReference>
<sequence>MGKLRDFWDLIKPQGGWKFPAIIISGAFVGIFIYTFITSRAYTYLSDDPATCVNCHVMAPYYATWLHSSHGKDATCNDCHIPQDNYFNKYFVKGLNGYRHAAVFTKRTEEQAMTAIPMNSQALMNNCIRCHTQLNSEFVETGRHTWKEMQEIGGSVCWDCHRDVPHTRSRSLSSTPDARVPMPESNVPEWLHKITSGK</sequence>
<dbReference type="GO" id="GO:0022900">
    <property type="term" value="P:electron transport chain"/>
    <property type="evidence" value="ECO:0007669"/>
    <property type="project" value="InterPro"/>
</dbReference>
<dbReference type="Gene3D" id="1.10.3820.10">
    <property type="entry name" value="Di-heme elbow motif domain"/>
    <property type="match status" value="1"/>
</dbReference>
<dbReference type="NCBIfam" id="TIGR03153">
    <property type="entry name" value="cytochr_NrfH"/>
    <property type="match status" value="1"/>
</dbReference>
<dbReference type="InterPro" id="IPR051174">
    <property type="entry name" value="Cytochrome_c-type_ET"/>
</dbReference>
<keyword evidence="11 12" id="KW-0472">Membrane</keyword>
<comment type="similarity">
    <text evidence="2">Belongs to the NapC/NirT/NrfH family.</text>
</comment>
<dbReference type="GO" id="GO:0046872">
    <property type="term" value="F:metal ion binding"/>
    <property type="evidence" value="ECO:0007669"/>
    <property type="project" value="UniProtKB-KW"/>
</dbReference>
<comment type="subcellular location">
    <subcellularLocation>
        <location evidence="1">Cell membrane</location>
    </subcellularLocation>
</comment>
<reference evidence="14 15" key="1">
    <citation type="submission" date="2014-08" db="EMBL/GenBank/DDBJ databases">
        <authorList>
            <person name="Wibberg D."/>
        </authorList>
    </citation>
    <scope>NUCLEOTIDE SEQUENCE [LARGE SCALE GENOMIC DNA]</scope>
    <source>
        <strain evidence="15">ING2-E5B</strain>
    </source>
</reference>
<evidence type="ECO:0000256" key="10">
    <source>
        <dbReference type="ARBA" id="ARBA00023004"/>
    </source>
</evidence>
<accession>A0A098C123</accession>
<evidence type="ECO:0000256" key="4">
    <source>
        <dbReference type="ARBA" id="ARBA00022475"/>
    </source>
</evidence>
<dbReference type="PANTHER" id="PTHR30333">
    <property type="entry name" value="CYTOCHROME C-TYPE PROTEIN"/>
    <property type="match status" value="1"/>
</dbReference>
<dbReference type="EMBL" id="LN515532">
    <property type="protein sequence ID" value="CEA16610.1"/>
    <property type="molecule type" value="Genomic_DNA"/>
</dbReference>
<dbReference type="Pfam" id="PF03264">
    <property type="entry name" value="Cytochrom_NNT"/>
    <property type="match status" value="1"/>
</dbReference>
<keyword evidence="8" id="KW-0249">Electron transport</keyword>
<evidence type="ECO:0000256" key="5">
    <source>
        <dbReference type="ARBA" id="ARBA00022617"/>
    </source>
</evidence>
<dbReference type="PATRIC" id="fig|1562970.3.peg.1853"/>
<name>A0A098C123_9BACT</name>
<dbReference type="InterPro" id="IPR017571">
    <property type="entry name" value="NrfH"/>
</dbReference>
<keyword evidence="4" id="KW-1003">Cell membrane</keyword>
<keyword evidence="7" id="KW-0479">Metal-binding</keyword>
<dbReference type="AlphaFoldDB" id="A0A098C123"/>
<keyword evidence="5" id="KW-0349">Heme</keyword>
<evidence type="ECO:0000256" key="9">
    <source>
        <dbReference type="ARBA" id="ARBA00022989"/>
    </source>
</evidence>
<evidence type="ECO:0000256" key="12">
    <source>
        <dbReference type="SAM" id="Phobius"/>
    </source>
</evidence>
<dbReference type="KEGG" id="pbt:ING2E5B_1872"/>
<organism evidence="14 15">
    <name type="scientific">Fermentimonas caenicola</name>
    <dbReference type="NCBI Taxonomy" id="1562970"/>
    <lineage>
        <taxon>Bacteria</taxon>
        <taxon>Pseudomonadati</taxon>
        <taxon>Bacteroidota</taxon>
        <taxon>Bacteroidia</taxon>
        <taxon>Bacteroidales</taxon>
        <taxon>Dysgonomonadaceae</taxon>
        <taxon>Fermentimonas</taxon>
    </lineage>
</organism>